<organism evidence="2 3">
    <name type="scientific">Mytilus coruscus</name>
    <name type="common">Sea mussel</name>
    <dbReference type="NCBI Taxonomy" id="42192"/>
    <lineage>
        <taxon>Eukaryota</taxon>
        <taxon>Metazoa</taxon>
        <taxon>Spiralia</taxon>
        <taxon>Lophotrochozoa</taxon>
        <taxon>Mollusca</taxon>
        <taxon>Bivalvia</taxon>
        <taxon>Autobranchia</taxon>
        <taxon>Pteriomorphia</taxon>
        <taxon>Mytilida</taxon>
        <taxon>Mytiloidea</taxon>
        <taxon>Mytilidae</taxon>
        <taxon>Mytilinae</taxon>
        <taxon>Mytilus</taxon>
    </lineage>
</organism>
<dbReference type="Proteomes" id="UP000507470">
    <property type="component" value="Unassembled WGS sequence"/>
</dbReference>
<dbReference type="GO" id="GO:0003676">
    <property type="term" value="F:nucleic acid binding"/>
    <property type="evidence" value="ECO:0007669"/>
    <property type="project" value="InterPro"/>
</dbReference>
<dbReference type="OrthoDB" id="420905at2759"/>
<dbReference type="GO" id="GO:0015074">
    <property type="term" value="P:DNA integration"/>
    <property type="evidence" value="ECO:0007669"/>
    <property type="project" value="InterPro"/>
</dbReference>
<dbReference type="InterPro" id="IPR001584">
    <property type="entry name" value="Integrase_cat-core"/>
</dbReference>
<evidence type="ECO:0000313" key="2">
    <source>
        <dbReference type="EMBL" id="CAC5391769.1"/>
    </source>
</evidence>
<proteinExistence type="predicted"/>
<name>A0A6J8C9N7_MYTCO</name>
<dbReference type="InterPro" id="IPR036397">
    <property type="entry name" value="RNaseH_sf"/>
</dbReference>
<keyword evidence="3" id="KW-1185">Reference proteome</keyword>
<evidence type="ECO:0000259" key="1">
    <source>
        <dbReference type="PROSITE" id="PS50994"/>
    </source>
</evidence>
<dbReference type="PROSITE" id="PS50994">
    <property type="entry name" value="INTEGRASE"/>
    <property type="match status" value="1"/>
</dbReference>
<accession>A0A6J8C9N7</accession>
<dbReference type="SUPFAM" id="SSF53098">
    <property type="entry name" value="Ribonuclease H-like"/>
    <property type="match status" value="1"/>
</dbReference>
<dbReference type="InterPro" id="IPR012337">
    <property type="entry name" value="RNaseH-like_sf"/>
</dbReference>
<sequence>MWSRYTVSAFINRKKPANVIEALMKNWVGILGVRGALISDNGGELSSDEMREVASILNVKVCTTAGMSPYHNGLCERVHTNTDIMLIKLEAKNKNVESETLFSWANMARNSLQMWNGFSSHQLVFDSDEWISASVLGRAGKATGGNKTLYKVKDHISEETKKYRLGQSRMEYFRRPDQ</sequence>
<evidence type="ECO:0000313" key="3">
    <source>
        <dbReference type="Proteomes" id="UP000507470"/>
    </source>
</evidence>
<protein>
    <recommendedName>
        <fullName evidence="1">Integrase catalytic domain-containing protein</fullName>
    </recommendedName>
</protein>
<dbReference type="Gene3D" id="3.30.420.10">
    <property type="entry name" value="Ribonuclease H-like superfamily/Ribonuclease H"/>
    <property type="match status" value="1"/>
</dbReference>
<reference evidence="2 3" key="1">
    <citation type="submission" date="2020-06" db="EMBL/GenBank/DDBJ databases">
        <authorList>
            <person name="Li R."/>
            <person name="Bekaert M."/>
        </authorList>
    </citation>
    <scope>NUCLEOTIDE SEQUENCE [LARGE SCALE GENOMIC DNA]</scope>
    <source>
        <strain evidence="3">wild</strain>
    </source>
</reference>
<dbReference type="AlphaFoldDB" id="A0A6J8C9N7"/>
<gene>
    <name evidence="2" type="ORF">MCOR_26754</name>
</gene>
<feature type="domain" description="Integrase catalytic" evidence="1">
    <location>
        <begin position="1"/>
        <end position="136"/>
    </location>
</feature>
<dbReference type="EMBL" id="CACVKT020004827">
    <property type="protein sequence ID" value="CAC5391769.1"/>
    <property type="molecule type" value="Genomic_DNA"/>
</dbReference>